<evidence type="ECO:0000313" key="4">
    <source>
        <dbReference type="Proteomes" id="UP000193827"/>
    </source>
</evidence>
<accession>A0A1Y5TMA1</accession>
<dbReference type="PROSITE" id="PS51898">
    <property type="entry name" value="TYR_RECOMBINASE"/>
    <property type="match status" value="1"/>
</dbReference>
<keyword evidence="4" id="KW-1185">Reference proteome</keyword>
<evidence type="ECO:0000259" key="2">
    <source>
        <dbReference type="PROSITE" id="PS51898"/>
    </source>
</evidence>
<feature type="domain" description="Tyr recombinase" evidence="2">
    <location>
        <begin position="1"/>
        <end position="122"/>
    </location>
</feature>
<dbReference type="GO" id="GO:0003677">
    <property type="term" value="F:DNA binding"/>
    <property type="evidence" value="ECO:0007669"/>
    <property type="project" value="InterPro"/>
</dbReference>
<dbReference type="InterPro" id="IPR013762">
    <property type="entry name" value="Integrase-like_cat_sf"/>
</dbReference>
<dbReference type="InterPro" id="IPR011010">
    <property type="entry name" value="DNA_brk_join_enz"/>
</dbReference>
<gene>
    <name evidence="3" type="ORF">PEL8287_03713</name>
</gene>
<organism evidence="3 4">
    <name type="scientific">Roseovarius litorisediminis</name>
    <dbReference type="NCBI Taxonomy" id="1312363"/>
    <lineage>
        <taxon>Bacteria</taxon>
        <taxon>Pseudomonadati</taxon>
        <taxon>Pseudomonadota</taxon>
        <taxon>Alphaproteobacteria</taxon>
        <taxon>Rhodobacterales</taxon>
        <taxon>Roseobacteraceae</taxon>
        <taxon>Roseovarius</taxon>
    </lineage>
</organism>
<dbReference type="GO" id="GO:0006310">
    <property type="term" value="P:DNA recombination"/>
    <property type="evidence" value="ECO:0007669"/>
    <property type="project" value="UniProtKB-KW"/>
</dbReference>
<keyword evidence="1" id="KW-0233">DNA recombination</keyword>
<protein>
    <submittedName>
        <fullName evidence="3">Site-specific tyrosine recombinase XerC</fullName>
    </submittedName>
</protein>
<dbReference type="GO" id="GO:0015074">
    <property type="term" value="P:DNA integration"/>
    <property type="evidence" value="ECO:0007669"/>
    <property type="project" value="InterPro"/>
</dbReference>
<dbReference type="InterPro" id="IPR002104">
    <property type="entry name" value="Integrase_catalytic"/>
</dbReference>
<dbReference type="Gene3D" id="1.10.443.10">
    <property type="entry name" value="Intergrase catalytic core"/>
    <property type="match status" value="1"/>
</dbReference>
<evidence type="ECO:0000256" key="1">
    <source>
        <dbReference type="ARBA" id="ARBA00023172"/>
    </source>
</evidence>
<dbReference type="AlphaFoldDB" id="A0A1Y5TMA1"/>
<dbReference type="Proteomes" id="UP000193827">
    <property type="component" value="Unassembled WGS sequence"/>
</dbReference>
<evidence type="ECO:0000313" key="3">
    <source>
        <dbReference type="EMBL" id="SLN67232.1"/>
    </source>
</evidence>
<proteinExistence type="predicted"/>
<dbReference type="EMBL" id="FWFL01000014">
    <property type="protein sequence ID" value="SLN67232.1"/>
    <property type="molecule type" value="Genomic_DNA"/>
</dbReference>
<sequence length="149" mass="17030">MKDRRARVFLLPKKLVGPMRDYLDRFRPTLAQDSEANALWLNQYGNAITPDGFSRELPKVTRRFLGVPLRTQAFRHIAATSIAETDPEHVNIIKDILGHVTLEMSERHYNRAQGVSSCSQFQSIVEDIQDRLPIVGRADQNKFSGRPRS</sequence>
<reference evidence="3 4" key="1">
    <citation type="submission" date="2017-03" db="EMBL/GenBank/DDBJ databases">
        <authorList>
            <person name="Afonso C.L."/>
            <person name="Miller P.J."/>
            <person name="Scott M.A."/>
            <person name="Spackman E."/>
            <person name="Goraichik I."/>
            <person name="Dimitrov K.M."/>
            <person name="Suarez D.L."/>
            <person name="Swayne D.E."/>
        </authorList>
    </citation>
    <scope>NUCLEOTIDE SEQUENCE [LARGE SCALE GENOMIC DNA]</scope>
    <source>
        <strain evidence="3 4">CECT 8287</strain>
    </source>
</reference>
<dbReference type="SUPFAM" id="SSF56349">
    <property type="entry name" value="DNA breaking-rejoining enzymes"/>
    <property type="match status" value="1"/>
</dbReference>
<dbReference type="OrthoDB" id="7363113at2"/>
<name>A0A1Y5TMA1_9RHOB</name>